<sequence>MKYYILAGEASGDLHGSNLIKALNNVDVHANIRFWGGDLMEQAGGTLVKHYKERAFMGFTEVIMNLNKIFKLISFCKQDIESFNPDVIVFIDNSGFNLRIAKWAKKAGYKTHYYISPQVWASRASRVEAIKRDIDKMYVILPFVKSFYKKYDYDVDFVGHPLIDAIASRNQVDEFNFRKTFGLSNKPIIALLPGSRKQEITKMLSIMLSLVDDYPDYQFVIAGAPSQDYEFYKTFITSKNVTFISNKTYDLLSLSYAALVTSGTATLETALFKVPQVVCYKGSAISYFIAKRIITLKFISLVNLVMDKEVVTELIQNDFNKRKLKHELDKILNLDLRKKMFVDYFELEKALGGKGASKKTAELIYDHINT</sequence>
<evidence type="ECO:0000256" key="3">
    <source>
        <dbReference type="ARBA" id="ARBA00020902"/>
    </source>
</evidence>
<dbReference type="EC" id="2.4.1.182" evidence="2 10"/>
<dbReference type="PANTHER" id="PTHR30372:SF4">
    <property type="entry name" value="LIPID-A-DISACCHARIDE SYNTHASE, MITOCHONDRIAL-RELATED"/>
    <property type="match status" value="1"/>
</dbReference>
<protein>
    <recommendedName>
        <fullName evidence="3 10">Lipid-A-disaccharide synthase</fullName>
        <ecNumber evidence="2 10">2.4.1.182</ecNumber>
    </recommendedName>
</protein>
<dbReference type="InterPro" id="IPR003835">
    <property type="entry name" value="Glyco_trans_19"/>
</dbReference>
<dbReference type="PANTHER" id="PTHR30372">
    <property type="entry name" value="LIPID-A-DISACCHARIDE SYNTHASE"/>
    <property type="match status" value="1"/>
</dbReference>
<comment type="caution">
    <text evidence="11">The sequence shown here is derived from an EMBL/GenBank/DDBJ whole genome shotgun (WGS) entry which is preliminary data.</text>
</comment>
<reference evidence="11 12" key="1">
    <citation type="submission" date="2019-05" db="EMBL/GenBank/DDBJ databases">
        <title>Tamlana fucoidanivorans sp. nov., isolated from the surface of algae collected from Fujian province in China.</title>
        <authorList>
            <person name="Li J."/>
        </authorList>
    </citation>
    <scope>NUCLEOTIDE SEQUENCE [LARGE SCALE GENOMIC DNA]</scope>
    <source>
        <strain evidence="11 12">CW2-9</strain>
    </source>
</reference>
<dbReference type="GO" id="GO:0005543">
    <property type="term" value="F:phospholipid binding"/>
    <property type="evidence" value="ECO:0007669"/>
    <property type="project" value="TreeGrafter"/>
</dbReference>
<dbReference type="SUPFAM" id="SSF53756">
    <property type="entry name" value="UDP-Glycosyltransferase/glycogen phosphorylase"/>
    <property type="match status" value="1"/>
</dbReference>
<evidence type="ECO:0000256" key="8">
    <source>
        <dbReference type="ARBA" id="ARBA00023098"/>
    </source>
</evidence>
<dbReference type="EMBL" id="VDCS01000007">
    <property type="protein sequence ID" value="TNJ44723.1"/>
    <property type="molecule type" value="Genomic_DNA"/>
</dbReference>
<gene>
    <name evidence="11" type="ORF">FGF67_08785</name>
</gene>
<comment type="function">
    <text evidence="1">Condensation of UDP-2,3-diacylglucosamine and 2,3-diacylglucosamine-1-phosphate to form lipid A disaccharide, a precursor of lipid A, a phosphorylated glycolipid that anchors the lipopolysaccharide to the outer membrane of the cell.</text>
</comment>
<keyword evidence="12" id="KW-1185">Reference proteome</keyword>
<keyword evidence="6 11" id="KW-0328">Glycosyltransferase</keyword>
<dbReference type="Pfam" id="PF02684">
    <property type="entry name" value="LpxB"/>
    <property type="match status" value="1"/>
</dbReference>
<comment type="catalytic activity">
    <reaction evidence="9">
        <text>a lipid X + a UDP-2-N,3-O-bis[(3R)-3-hydroxyacyl]-alpha-D-glucosamine = a lipid A disaccharide + UDP + H(+)</text>
        <dbReference type="Rhea" id="RHEA:67828"/>
        <dbReference type="ChEBI" id="CHEBI:15378"/>
        <dbReference type="ChEBI" id="CHEBI:58223"/>
        <dbReference type="ChEBI" id="CHEBI:137748"/>
        <dbReference type="ChEBI" id="CHEBI:176338"/>
        <dbReference type="ChEBI" id="CHEBI:176343"/>
        <dbReference type="EC" id="2.4.1.182"/>
    </reaction>
</comment>
<dbReference type="GO" id="GO:0016020">
    <property type="term" value="C:membrane"/>
    <property type="evidence" value="ECO:0007669"/>
    <property type="project" value="GOC"/>
</dbReference>
<keyword evidence="8" id="KW-0443">Lipid metabolism</keyword>
<evidence type="ECO:0000256" key="2">
    <source>
        <dbReference type="ARBA" id="ARBA00012687"/>
    </source>
</evidence>
<dbReference type="OrthoDB" id="9801642at2"/>
<evidence type="ECO:0000256" key="6">
    <source>
        <dbReference type="ARBA" id="ARBA00022676"/>
    </source>
</evidence>
<evidence type="ECO:0000256" key="5">
    <source>
        <dbReference type="ARBA" id="ARBA00022556"/>
    </source>
</evidence>
<dbReference type="AlphaFoldDB" id="A0A5C4SN14"/>
<dbReference type="GO" id="GO:0009245">
    <property type="term" value="P:lipid A biosynthetic process"/>
    <property type="evidence" value="ECO:0007669"/>
    <property type="project" value="UniProtKB-UniRule"/>
</dbReference>
<organism evidence="11 12">
    <name type="scientific">Allotamlana fucoidanivorans</name>
    <dbReference type="NCBI Taxonomy" id="2583814"/>
    <lineage>
        <taxon>Bacteria</taxon>
        <taxon>Pseudomonadati</taxon>
        <taxon>Bacteroidota</taxon>
        <taxon>Flavobacteriia</taxon>
        <taxon>Flavobacteriales</taxon>
        <taxon>Flavobacteriaceae</taxon>
        <taxon>Allotamlana</taxon>
    </lineage>
</organism>
<evidence type="ECO:0000313" key="11">
    <source>
        <dbReference type="EMBL" id="TNJ44723.1"/>
    </source>
</evidence>
<name>A0A5C4SN14_9FLAO</name>
<proteinExistence type="predicted"/>
<evidence type="ECO:0000256" key="9">
    <source>
        <dbReference type="ARBA" id="ARBA00048975"/>
    </source>
</evidence>
<keyword evidence="5" id="KW-0441">Lipid A biosynthesis</keyword>
<dbReference type="Proteomes" id="UP000308713">
    <property type="component" value="Unassembled WGS sequence"/>
</dbReference>
<evidence type="ECO:0000256" key="1">
    <source>
        <dbReference type="ARBA" id="ARBA00002056"/>
    </source>
</evidence>
<accession>A0A5C4SN14</accession>
<evidence type="ECO:0000256" key="4">
    <source>
        <dbReference type="ARBA" id="ARBA00022516"/>
    </source>
</evidence>
<evidence type="ECO:0000313" key="12">
    <source>
        <dbReference type="Proteomes" id="UP000308713"/>
    </source>
</evidence>
<dbReference type="NCBIfam" id="TIGR00215">
    <property type="entry name" value="lpxB"/>
    <property type="match status" value="1"/>
</dbReference>
<keyword evidence="7 11" id="KW-0808">Transferase</keyword>
<keyword evidence="4" id="KW-0444">Lipid biosynthesis</keyword>
<evidence type="ECO:0000256" key="7">
    <source>
        <dbReference type="ARBA" id="ARBA00022679"/>
    </source>
</evidence>
<dbReference type="RefSeq" id="WP_139696827.1">
    <property type="nucleotide sequence ID" value="NZ_CP074074.1"/>
</dbReference>
<evidence type="ECO:0000256" key="10">
    <source>
        <dbReference type="NCBIfam" id="TIGR00215"/>
    </source>
</evidence>
<dbReference type="GO" id="GO:0008915">
    <property type="term" value="F:lipid-A-disaccharide synthase activity"/>
    <property type="evidence" value="ECO:0007669"/>
    <property type="project" value="UniProtKB-UniRule"/>
</dbReference>